<keyword evidence="1" id="KW-0862">Zinc</keyword>
<proteinExistence type="inferred from homology"/>
<keyword evidence="1" id="KW-0539">Nucleus</keyword>
<dbReference type="InterPro" id="IPR004330">
    <property type="entry name" value="FAR1_DNA_bnd_dom"/>
</dbReference>
<dbReference type="PANTHER" id="PTHR31669:SF168">
    <property type="entry name" value="PROTEIN FAR1-RELATED SEQUENCE"/>
    <property type="match status" value="1"/>
</dbReference>
<evidence type="ECO:0000256" key="1">
    <source>
        <dbReference type="RuleBase" id="RU367018"/>
    </source>
</evidence>
<dbReference type="GO" id="GO:0005634">
    <property type="term" value="C:nucleus"/>
    <property type="evidence" value="ECO:0007669"/>
    <property type="project" value="UniProtKB-SubCell"/>
</dbReference>
<dbReference type="EMBL" id="CAJGYO010000010">
    <property type="protein sequence ID" value="CAD6257791.1"/>
    <property type="molecule type" value="Genomic_DNA"/>
</dbReference>
<evidence type="ECO:0000313" key="5">
    <source>
        <dbReference type="Proteomes" id="UP000604825"/>
    </source>
</evidence>
<accession>A0A811QLU2</accession>
<reference evidence="4" key="1">
    <citation type="submission" date="2020-10" db="EMBL/GenBank/DDBJ databases">
        <authorList>
            <person name="Han B."/>
            <person name="Lu T."/>
            <person name="Zhao Q."/>
            <person name="Huang X."/>
            <person name="Zhao Y."/>
        </authorList>
    </citation>
    <scope>NUCLEOTIDE SEQUENCE</scope>
</reference>
<name>A0A811QLU2_9POAL</name>
<evidence type="ECO:0000259" key="3">
    <source>
        <dbReference type="Pfam" id="PF03101"/>
    </source>
</evidence>
<dbReference type="AlphaFoldDB" id="A0A811QLU2"/>
<dbReference type="Pfam" id="PF03101">
    <property type="entry name" value="FAR1"/>
    <property type="match status" value="1"/>
</dbReference>
<dbReference type="GO" id="GO:0008270">
    <property type="term" value="F:zinc ion binding"/>
    <property type="evidence" value="ECO:0007669"/>
    <property type="project" value="UniProtKB-UniRule"/>
</dbReference>
<comment type="similarity">
    <text evidence="1">Belongs to the FHY3/FAR1 family.</text>
</comment>
<dbReference type="PANTHER" id="PTHR31669">
    <property type="entry name" value="PROTEIN FAR1-RELATED SEQUENCE 10-RELATED"/>
    <property type="match status" value="1"/>
</dbReference>
<evidence type="ECO:0000313" key="4">
    <source>
        <dbReference type="EMBL" id="CAD6257791.1"/>
    </source>
</evidence>
<organism evidence="4 5">
    <name type="scientific">Miscanthus lutarioriparius</name>
    <dbReference type="NCBI Taxonomy" id="422564"/>
    <lineage>
        <taxon>Eukaryota</taxon>
        <taxon>Viridiplantae</taxon>
        <taxon>Streptophyta</taxon>
        <taxon>Embryophyta</taxon>
        <taxon>Tracheophyta</taxon>
        <taxon>Spermatophyta</taxon>
        <taxon>Magnoliopsida</taxon>
        <taxon>Liliopsida</taxon>
        <taxon>Poales</taxon>
        <taxon>Poaceae</taxon>
        <taxon>PACMAD clade</taxon>
        <taxon>Panicoideae</taxon>
        <taxon>Andropogonodae</taxon>
        <taxon>Andropogoneae</taxon>
        <taxon>Saccharinae</taxon>
        <taxon>Miscanthus</taxon>
    </lineage>
</organism>
<dbReference type="GO" id="GO:0006355">
    <property type="term" value="P:regulation of DNA-templated transcription"/>
    <property type="evidence" value="ECO:0007669"/>
    <property type="project" value="UniProtKB-UniRule"/>
</dbReference>
<comment type="function">
    <text evidence="1">Putative transcription activator involved in regulating light control of development.</text>
</comment>
<comment type="subcellular location">
    <subcellularLocation>
        <location evidence="1">Nucleus</location>
    </subcellularLocation>
</comment>
<dbReference type="Proteomes" id="UP000604825">
    <property type="component" value="Unassembled WGS sequence"/>
</dbReference>
<keyword evidence="1" id="KW-0479">Metal-binding</keyword>
<evidence type="ECO:0000256" key="2">
    <source>
        <dbReference type="SAM" id="MobiDB-lite"/>
    </source>
</evidence>
<gene>
    <name evidence="4" type="ORF">NCGR_LOCUS41275</name>
</gene>
<keyword evidence="1" id="KW-0863">Zinc-finger</keyword>
<sequence length="596" mass="68217">MLRRGALRIDGQAAVAGGGVVEMEQADDGGQGWRAGVPLKLCFLWGDVLRSDEEPPLGRARAEVEDEDSAASTRRGGDGARLGPSCLKLGRDDCNGPIDTHPPRPRCLTGLLQGTGRLLCYVRYFSIEACIIVSFAVTKWKAHRICWARFNSFEEAKKFYNLYSWEIGFGIRISRGRKNDNDYITKKDICCSCEDHSPNPNAASCRTGCKAMIWLLRLKDHSWYISRSITEHNHNLSGSCGEKKQWNSHNQCQAMAAAIRTTMKDTRHRWCKWHVLRKAKQWIGNAYNKNGGFKKEFHRLVTEEVSAQKFERRWCQLIRKYKLEKNKFLKRIYKKRGMWARPYFMNVFCAGMTSTQRSESANHMLKQFIQRSAPMHLFVSKFNEFQCGDRNEQEDKEIHITKQMRRKRRIGVPIERHAEEIYTRAMYERFNNELYHSGSYSIRQRLGTHNYMVAHFKETEGPEQRAFIEHVGILCRHALKVLVHMEKTEIPAGNIMARWTKNATKEKNNGIEESGADYDNETTEYIRKQLLLKKVLTAAGVDGTITDGWLIEAMAALDRLTSLRTTVKGGAVANVGERIGSDEEALPSQCPPKANP</sequence>
<keyword evidence="5" id="KW-1185">Reference proteome</keyword>
<comment type="caution">
    <text evidence="4">The sequence shown here is derived from an EMBL/GenBank/DDBJ whole genome shotgun (WGS) entry which is preliminary data.</text>
</comment>
<feature type="region of interest" description="Disordered" evidence="2">
    <location>
        <begin position="56"/>
        <end position="84"/>
    </location>
</feature>
<dbReference type="OrthoDB" id="1894539at2759"/>
<protein>
    <recommendedName>
        <fullName evidence="1">Protein FAR1-RELATED SEQUENCE</fullName>
    </recommendedName>
</protein>
<feature type="domain" description="FAR1" evidence="3">
    <location>
        <begin position="158"/>
        <end position="236"/>
    </location>
</feature>
<dbReference type="InterPro" id="IPR031052">
    <property type="entry name" value="FHY3/FAR1"/>
</dbReference>